<reference evidence="1" key="1">
    <citation type="submission" date="2021-05" db="EMBL/GenBank/DDBJ databases">
        <authorList>
            <person name="Pan Q."/>
            <person name="Jouanno E."/>
            <person name="Zahm M."/>
            <person name="Klopp C."/>
            <person name="Cabau C."/>
            <person name="Louis A."/>
            <person name="Berthelot C."/>
            <person name="Parey E."/>
            <person name="Roest Crollius H."/>
            <person name="Montfort J."/>
            <person name="Robinson-Rechavi M."/>
            <person name="Bouchez O."/>
            <person name="Lampietro C."/>
            <person name="Lopez Roques C."/>
            <person name="Donnadieu C."/>
            <person name="Postlethwait J."/>
            <person name="Bobe J."/>
            <person name="Dillon D."/>
            <person name="Chandos A."/>
            <person name="von Hippel F."/>
            <person name="Guiguen Y."/>
        </authorList>
    </citation>
    <scope>NUCLEOTIDE SEQUENCE</scope>
    <source>
        <strain evidence="1">YG-Jan2019</strain>
    </source>
</reference>
<dbReference type="EMBL" id="CM055738">
    <property type="protein sequence ID" value="KAJ8005329.1"/>
    <property type="molecule type" value="Genomic_DNA"/>
</dbReference>
<proteinExistence type="predicted"/>
<evidence type="ECO:0000313" key="1">
    <source>
        <dbReference type="EMBL" id="KAJ8005329.1"/>
    </source>
</evidence>
<comment type="caution">
    <text evidence="1">The sequence shown here is derived from an EMBL/GenBank/DDBJ whole genome shotgun (WGS) entry which is preliminary data.</text>
</comment>
<dbReference type="Proteomes" id="UP001157502">
    <property type="component" value="Chromosome 11"/>
</dbReference>
<evidence type="ECO:0000313" key="2">
    <source>
        <dbReference type="Proteomes" id="UP001157502"/>
    </source>
</evidence>
<organism evidence="1 2">
    <name type="scientific">Dallia pectoralis</name>
    <name type="common">Alaska blackfish</name>
    <dbReference type="NCBI Taxonomy" id="75939"/>
    <lineage>
        <taxon>Eukaryota</taxon>
        <taxon>Metazoa</taxon>
        <taxon>Chordata</taxon>
        <taxon>Craniata</taxon>
        <taxon>Vertebrata</taxon>
        <taxon>Euteleostomi</taxon>
        <taxon>Actinopterygii</taxon>
        <taxon>Neopterygii</taxon>
        <taxon>Teleostei</taxon>
        <taxon>Protacanthopterygii</taxon>
        <taxon>Esociformes</taxon>
        <taxon>Umbridae</taxon>
        <taxon>Dallia</taxon>
    </lineage>
</organism>
<sequence>MQDSPNTDGSCRSGENPIGFPPSKVEFQLDTPEPWVAGRSSTVTCVASDAKPKAVIRLFKGSFPNTASTYCTPA</sequence>
<name>A0ACC2GNS6_DALPE</name>
<protein>
    <submittedName>
        <fullName evidence="1">Uncharacterized protein</fullName>
    </submittedName>
</protein>
<gene>
    <name evidence="1" type="ORF">DPEC_G00145500</name>
</gene>
<accession>A0ACC2GNS6</accession>
<keyword evidence="2" id="KW-1185">Reference proteome</keyword>